<dbReference type="EMBL" id="GGEC01019488">
    <property type="protein sequence ID" value="MBW99971.1"/>
    <property type="molecule type" value="Transcribed_RNA"/>
</dbReference>
<evidence type="ECO:0000313" key="2">
    <source>
        <dbReference type="EMBL" id="MBW99971.1"/>
    </source>
</evidence>
<accession>A0A2P2K2M5</accession>
<keyword evidence="2" id="KW-0540">Nuclease</keyword>
<evidence type="ECO:0000256" key="1">
    <source>
        <dbReference type="SAM" id="MobiDB-lite"/>
    </source>
</evidence>
<dbReference type="GO" id="GO:0004519">
    <property type="term" value="F:endonuclease activity"/>
    <property type="evidence" value="ECO:0007669"/>
    <property type="project" value="UniProtKB-KW"/>
</dbReference>
<sequence>MSLYTVFAPKRNTSESVVKHPSHNDSELSNAHCASASSTPSRQGIPSACPRTFASFTMRENSDPMFLRSEHTFSRFISSWETSAPDFKRCL</sequence>
<reference evidence="2" key="1">
    <citation type="submission" date="2018-02" db="EMBL/GenBank/DDBJ databases">
        <title>Rhizophora mucronata_Transcriptome.</title>
        <authorList>
            <person name="Meera S.P."/>
            <person name="Sreeshan A."/>
            <person name="Augustine A."/>
        </authorList>
    </citation>
    <scope>NUCLEOTIDE SEQUENCE</scope>
    <source>
        <tissue evidence="2">Leaf</tissue>
    </source>
</reference>
<feature type="compositionally biased region" description="Polar residues" evidence="1">
    <location>
        <begin position="35"/>
        <end position="44"/>
    </location>
</feature>
<protein>
    <submittedName>
        <fullName evidence="2">Flap endonuclease GEN-like 2</fullName>
    </submittedName>
</protein>
<name>A0A2P2K2M5_RHIMU</name>
<keyword evidence="2" id="KW-0255">Endonuclease</keyword>
<feature type="region of interest" description="Disordered" evidence="1">
    <location>
        <begin position="14"/>
        <end position="47"/>
    </location>
</feature>
<proteinExistence type="predicted"/>
<dbReference type="AlphaFoldDB" id="A0A2P2K2M5"/>
<organism evidence="2">
    <name type="scientific">Rhizophora mucronata</name>
    <name type="common">Asiatic mangrove</name>
    <dbReference type="NCBI Taxonomy" id="61149"/>
    <lineage>
        <taxon>Eukaryota</taxon>
        <taxon>Viridiplantae</taxon>
        <taxon>Streptophyta</taxon>
        <taxon>Embryophyta</taxon>
        <taxon>Tracheophyta</taxon>
        <taxon>Spermatophyta</taxon>
        <taxon>Magnoliopsida</taxon>
        <taxon>eudicotyledons</taxon>
        <taxon>Gunneridae</taxon>
        <taxon>Pentapetalae</taxon>
        <taxon>rosids</taxon>
        <taxon>fabids</taxon>
        <taxon>Malpighiales</taxon>
        <taxon>Rhizophoraceae</taxon>
        <taxon>Rhizophora</taxon>
    </lineage>
</organism>
<keyword evidence="2" id="KW-0378">Hydrolase</keyword>